<dbReference type="InterPro" id="IPR035986">
    <property type="entry name" value="PKD_dom_sf"/>
</dbReference>
<dbReference type="Gene3D" id="3.40.390.10">
    <property type="entry name" value="Collagenase (Catalytic Domain)"/>
    <property type="match status" value="1"/>
</dbReference>
<keyword evidence="9" id="KW-1133">Transmembrane helix</keyword>
<dbReference type="EMBL" id="JBDKWZ010000017">
    <property type="protein sequence ID" value="MEN7550813.1"/>
    <property type="molecule type" value="Genomic_DNA"/>
</dbReference>
<organism evidence="11 12">
    <name type="scientific">Rapidithrix thailandica</name>
    <dbReference type="NCBI Taxonomy" id="413964"/>
    <lineage>
        <taxon>Bacteria</taxon>
        <taxon>Pseudomonadati</taxon>
        <taxon>Bacteroidota</taxon>
        <taxon>Cytophagia</taxon>
        <taxon>Cytophagales</taxon>
        <taxon>Flammeovirgaceae</taxon>
        <taxon>Rapidithrix</taxon>
    </lineage>
</organism>
<dbReference type="InterPro" id="IPR008754">
    <property type="entry name" value="Peptidase_M43"/>
</dbReference>
<keyword evidence="2" id="KW-0645">Protease</keyword>
<evidence type="ECO:0000256" key="1">
    <source>
        <dbReference type="ARBA" id="ARBA00008721"/>
    </source>
</evidence>
<evidence type="ECO:0000313" key="12">
    <source>
        <dbReference type="Proteomes" id="UP001403385"/>
    </source>
</evidence>
<feature type="domain" description="PKD" evidence="10">
    <location>
        <begin position="898"/>
        <end position="978"/>
    </location>
</feature>
<evidence type="ECO:0000256" key="2">
    <source>
        <dbReference type="ARBA" id="ARBA00022670"/>
    </source>
</evidence>
<dbReference type="InterPro" id="IPR026444">
    <property type="entry name" value="Secre_tail"/>
</dbReference>
<dbReference type="GO" id="GO:0046872">
    <property type="term" value="F:metal ion binding"/>
    <property type="evidence" value="ECO:0007669"/>
    <property type="project" value="UniProtKB-KW"/>
</dbReference>
<dbReference type="InterPro" id="IPR022409">
    <property type="entry name" value="PKD/Chitinase_dom"/>
</dbReference>
<feature type="transmembrane region" description="Helical" evidence="9">
    <location>
        <begin position="16"/>
        <end position="39"/>
    </location>
</feature>
<keyword evidence="8" id="KW-1015">Disulfide bond</keyword>
<evidence type="ECO:0000256" key="3">
    <source>
        <dbReference type="ARBA" id="ARBA00022723"/>
    </source>
</evidence>
<dbReference type="Gene3D" id="2.60.40.10">
    <property type="entry name" value="Immunoglobulins"/>
    <property type="match status" value="1"/>
</dbReference>
<sequence>MNNECCTLQQRLTVSYFLYSYTQTYCLLLTLFFCFSFLITHAQEGVKCGTDQVMQELYRQHPAAKEKAKQFEQFSKKLIQSTFKQQTQEEAYIIPVVFHIFGTDQLGSTVDENTVKYALQKLNEDFKGLNNDWDQVSGLFEPVKATLNIEFKLASIDPQGNPTTGITLNPVLAGFGNGGGYDTKIQQYAWDNYKYMNVYIMLDLYNNGVTNNSGVAWYPDTYMSDNNLARVVYNGRYLGYNTNENFRRVLTHEFGHWLNLAHTFDNGCDAPGDHVDDTPATTANSGTCNTSTERCAGAGIPNGENFMDYSECYRMFTQGQVNRMKAALQHPTRQPLWQESNLIATGTLENLGPHLLYSNAKFEEADINDGSIGTTAQIVAKEEATFAVTGTLTEGTHYTTSNIPEGLQVKITVNSATTATVSFQGNATSHQLSNSIDNGIIAFQNAAITGGTSGLFNQGKQTIRLNFNNPYQIVYTDIDDITVNSNNTWEYFVLSGTDIDYGCWYDNGKLRLETYTKPMVCQNENRNISFLQFNDTISIESNWVEGASYPNEHNIRTDNYTTWDGNIGYMGFSFTNDKGKTLYGWFRISVNASGTEYTLHEYAFHQGPNFPILAGQREISEFGPALLYLTSKFEEDDINDGSINSTTSITAEGGAAFAVTGNLVEGTHFTTSNIPEGLQVQITVNTPNKATLSFQGQALSHNAASSVTNGTIEFLDAVIEGGQVSDLIRQGKQTIKLNFNNPYQIVYTDIEDITVNSTNTWKRFVVAGSNTAFGCWVDNGNLRFETYTKPMVCQSEDRNISLLQYNDTISDQNNWVDGGEYPDEHNIRTSDYTLWDGKTGYMGFHFTNEKGKSQYGWFRISVNASGTEYSLHDYAFHQGPGFPILAGQKEIDQSPEAPEAEFQANATTVSVGDTVYFTDLSSASPNSWAWSFSGGTPEQSAVQHPEVIYSVPGVYPVSLTVSNSQGTATKTKVDYITVNPLPDSSYCEVSNGAPNGQYIQSVSFANLQNANSGYEESGYSDFTHFSANLSPAASETLNITLHASWEGTALKAWIDWNGDGNFSNTEEVLSANGEGPTYTAQVTPPASAVNTTRMRIRTVYGNTPTPCGNEYFSEVEDYTINVKSVSYCNVSNGAPIGQYIQSVSLGNLQNANSGYEESGYSDFTHFTANLSPAASETLNITLHASWEGTALKAWIDWNGDGNFSNAEEVLSANGEGTTYTAQVTPPASSVNATRMRIRTVYGNTPAPCGNEYFSEVEDYTISISGNSGKIAHSGLSGFSEKASLQLLIYPNPSKGHISLNLEGLQNDDKILITILNTQGKQFLQKTLDTNETRKQLELDLSNYPKGMYLLKSEVQGQMTTKKFLIE</sequence>
<evidence type="ECO:0000256" key="4">
    <source>
        <dbReference type="ARBA" id="ARBA00022729"/>
    </source>
</evidence>
<comment type="caution">
    <text evidence="11">The sequence shown here is derived from an EMBL/GenBank/DDBJ whole genome shotgun (WGS) entry which is preliminary data.</text>
</comment>
<evidence type="ECO:0000256" key="5">
    <source>
        <dbReference type="ARBA" id="ARBA00022801"/>
    </source>
</evidence>
<dbReference type="InterPro" id="IPR024079">
    <property type="entry name" value="MetalloPept_cat_dom_sf"/>
</dbReference>
<keyword evidence="7 11" id="KW-0482">Metalloprotease</keyword>
<keyword evidence="5" id="KW-0378">Hydrolase</keyword>
<evidence type="ECO:0000256" key="8">
    <source>
        <dbReference type="ARBA" id="ARBA00023157"/>
    </source>
</evidence>
<dbReference type="SUPFAM" id="SSF55486">
    <property type="entry name" value="Metalloproteases ('zincins'), catalytic domain"/>
    <property type="match status" value="1"/>
</dbReference>
<dbReference type="GO" id="GO:0008237">
    <property type="term" value="F:metallopeptidase activity"/>
    <property type="evidence" value="ECO:0007669"/>
    <property type="project" value="UniProtKB-KW"/>
</dbReference>
<dbReference type="InterPro" id="IPR013783">
    <property type="entry name" value="Ig-like_fold"/>
</dbReference>
<evidence type="ECO:0000256" key="9">
    <source>
        <dbReference type="SAM" id="Phobius"/>
    </source>
</evidence>
<evidence type="ECO:0000256" key="6">
    <source>
        <dbReference type="ARBA" id="ARBA00022833"/>
    </source>
</evidence>
<dbReference type="Pfam" id="PF05572">
    <property type="entry name" value="Peptidase_M43"/>
    <property type="match status" value="1"/>
</dbReference>
<keyword evidence="9" id="KW-0472">Membrane</keyword>
<dbReference type="InterPro" id="IPR000601">
    <property type="entry name" value="PKD_dom"/>
</dbReference>
<dbReference type="SUPFAM" id="SSF49299">
    <property type="entry name" value="PKD domain"/>
    <property type="match status" value="1"/>
</dbReference>
<evidence type="ECO:0000256" key="7">
    <source>
        <dbReference type="ARBA" id="ARBA00023049"/>
    </source>
</evidence>
<dbReference type="CDD" id="cd00146">
    <property type="entry name" value="PKD"/>
    <property type="match status" value="1"/>
</dbReference>
<dbReference type="Proteomes" id="UP001403385">
    <property type="component" value="Unassembled WGS sequence"/>
</dbReference>
<comment type="similarity">
    <text evidence="1">Belongs to the peptidase M43B family.</text>
</comment>
<gene>
    <name evidence="11" type="ORF">AAG747_23025</name>
</gene>
<protein>
    <submittedName>
        <fullName evidence="11">M43 family zinc metalloprotease</fullName>
    </submittedName>
</protein>
<dbReference type="SMART" id="SM00089">
    <property type="entry name" value="PKD"/>
    <property type="match status" value="1"/>
</dbReference>
<accession>A0AAW9SEA5</accession>
<keyword evidence="3" id="KW-0479">Metal-binding</keyword>
<reference evidence="11 12" key="1">
    <citation type="submission" date="2024-04" db="EMBL/GenBank/DDBJ databases">
        <title>Novel genus in family Flammeovirgaceae.</title>
        <authorList>
            <person name="Nguyen T.H."/>
            <person name="Vuong T.Q."/>
            <person name="Le H."/>
            <person name="Kim S.-G."/>
        </authorList>
    </citation>
    <scope>NUCLEOTIDE SEQUENCE [LARGE SCALE GENOMIC DNA]</scope>
    <source>
        <strain evidence="11 12">JCM 23209</strain>
    </source>
</reference>
<dbReference type="PROSITE" id="PS50093">
    <property type="entry name" value="PKD"/>
    <property type="match status" value="1"/>
</dbReference>
<evidence type="ECO:0000259" key="10">
    <source>
        <dbReference type="PROSITE" id="PS50093"/>
    </source>
</evidence>
<dbReference type="NCBIfam" id="TIGR04183">
    <property type="entry name" value="Por_Secre_tail"/>
    <property type="match status" value="1"/>
</dbReference>
<dbReference type="PANTHER" id="PTHR47466">
    <property type="match status" value="1"/>
</dbReference>
<dbReference type="Pfam" id="PF20009">
    <property type="entry name" value="GEVED"/>
    <property type="match status" value="2"/>
</dbReference>
<name>A0AAW9SEA5_9BACT</name>
<dbReference type="GO" id="GO:0006508">
    <property type="term" value="P:proteolysis"/>
    <property type="evidence" value="ECO:0007669"/>
    <property type="project" value="UniProtKB-KW"/>
</dbReference>
<keyword evidence="6" id="KW-0862">Zinc</keyword>
<proteinExistence type="inferred from homology"/>
<evidence type="ECO:0000313" key="11">
    <source>
        <dbReference type="EMBL" id="MEN7550813.1"/>
    </source>
</evidence>
<keyword evidence="4" id="KW-0732">Signal</keyword>
<dbReference type="RefSeq" id="WP_346823595.1">
    <property type="nucleotide sequence ID" value="NZ_JBDKWZ010000017.1"/>
</dbReference>
<keyword evidence="9" id="KW-0812">Transmembrane</keyword>
<keyword evidence="12" id="KW-1185">Reference proteome</keyword>
<dbReference type="Pfam" id="PF18962">
    <property type="entry name" value="Por_Secre_tail"/>
    <property type="match status" value="1"/>
</dbReference>
<dbReference type="InterPro" id="IPR045474">
    <property type="entry name" value="GEVED"/>
</dbReference>
<dbReference type="PANTHER" id="PTHR47466:SF1">
    <property type="entry name" value="METALLOPROTEASE MEP1 (AFU_ORTHOLOGUE AFUA_1G07730)-RELATED"/>
    <property type="match status" value="1"/>
</dbReference>
<dbReference type="Pfam" id="PF18911">
    <property type="entry name" value="PKD_4"/>
    <property type="match status" value="1"/>
</dbReference>